<dbReference type="InterPro" id="IPR012674">
    <property type="entry name" value="Calycin"/>
</dbReference>
<dbReference type="Proteomes" id="UP001519272">
    <property type="component" value="Unassembled WGS sequence"/>
</dbReference>
<dbReference type="EMBL" id="JAGGKG010000029">
    <property type="protein sequence ID" value="MBP1907594.1"/>
    <property type="molecule type" value="Genomic_DNA"/>
</dbReference>
<protein>
    <submittedName>
        <fullName evidence="1">Uncharacterized beta-barrel protein YwiB (DUF1934 family)</fullName>
    </submittedName>
</protein>
<evidence type="ECO:0000313" key="2">
    <source>
        <dbReference type="Proteomes" id="UP001519272"/>
    </source>
</evidence>
<keyword evidence="2" id="KW-1185">Reference proteome</keyword>
<dbReference type="RefSeq" id="WP_210091172.1">
    <property type="nucleotide sequence ID" value="NZ_JAGGKG010000029.1"/>
</dbReference>
<sequence>MSEKKKVLIQIVSQQGSEHTRAQFDGVMQVKGNTCYVQYTEEQSTPHQGQVRTLLKISDHSLKIIRHGSVESEQSFIAEQRCPGFYRSPYTSFNLSTQTDKLEIHNHGNELKIAWVYDLYVYEELNGNFINSLHIQEEVKS</sequence>
<name>A0ABS4FYD8_9BACL</name>
<dbReference type="SUPFAM" id="SSF50814">
    <property type="entry name" value="Lipocalins"/>
    <property type="match status" value="1"/>
</dbReference>
<gene>
    <name evidence="1" type="ORF">J2Z32_004271</name>
</gene>
<organism evidence="1 2">
    <name type="scientific">Paenibacillus turicensis</name>
    <dbReference type="NCBI Taxonomy" id="160487"/>
    <lineage>
        <taxon>Bacteria</taxon>
        <taxon>Bacillati</taxon>
        <taxon>Bacillota</taxon>
        <taxon>Bacilli</taxon>
        <taxon>Bacillales</taxon>
        <taxon>Paenibacillaceae</taxon>
        <taxon>Paenibacillus</taxon>
    </lineage>
</organism>
<comment type="caution">
    <text evidence="1">The sequence shown here is derived from an EMBL/GenBank/DDBJ whole genome shotgun (WGS) entry which is preliminary data.</text>
</comment>
<reference evidence="1 2" key="1">
    <citation type="submission" date="2021-03" db="EMBL/GenBank/DDBJ databases">
        <title>Genomic Encyclopedia of Type Strains, Phase IV (KMG-IV): sequencing the most valuable type-strain genomes for metagenomic binning, comparative biology and taxonomic classification.</title>
        <authorList>
            <person name="Goeker M."/>
        </authorList>
    </citation>
    <scope>NUCLEOTIDE SEQUENCE [LARGE SCALE GENOMIC DNA]</scope>
    <source>
        <strain evidence="1 2">DSM 14349</strain>
    </source>
</reference>
<evidence type="ECO:0000313" key="1">
    <source>
        <dbReference type="EMBL" id="MBP1907594.1"/>
    </source>
</evidence>
<accession>A0ABS4FYD8</accession>
<dbReference type="Gene3D" id="2.40.128.20">
    <property type="match status" value="1"/>
</dbReference>
<proteinExistence type="predicted"/>
<dbReference type="Pfam" id="PF09148">
    <property type="entry name" value="DUF1934"/>
    <property type="match status" value="1"/>
</dbReference>
<dbReference type="InterPro" id="IPR015231">
    <property type="entry name" value="DUF1934"/>
</dbReference>